<dbReference type="PROSITE" id="PS51257">
    <property type="entry name" value="PROKAR_LIPOPROTEIN"/>
    <property type="match status" value="1"/>
</dbReference>
<dbReference type="Pfam" id="PF00149">
    <property type="entry name" value="Metallophos"/>
    <property type="match status" value="1"/>
</dbReference>
<feature type="compositionally biased region" description="Acidic residues" evidence="1">
    <location>
        <begin position="44"/>
        <end position="76"/>
    </location>
</feature>
<feature type="compositionally biased region" description="Low complexity" evidence="1">
    <location>
        <begin position="33"/>
        <end position="43"/>
    </location>
</feature>
<sequence length="363" mass="39028">MRPSLLLAILTSAQLALLGCTAVLIESNDVGGSEAETAQTSESSDGDTDTGDTGDGDGDGDGDTDGGDGDDGDGDGDPSRFRVVVIADLHVPGPDYTGDDDSLLLARERLLETRDQIAAIEPPPAFVVVLGDLVHEAYGSDDLVWYQTNANAFAEVSEIFDGFGIPVYPLYGDSDYDVPTTPKTFSHQVFAQIFATDPYYTVDHLGWRFVFANSQYGQTYDKGTNIYDPALGSFGSTQLTWIGDQFSAGMPTVLLSHFPLYTLALDEAPNNGPYPDLETVLKADGESVALVLSGHDQQWTNLPATYAAPHIVFGSTRYDSDNFLLIEFTANALQYEILDLAKVGWGTQEAETWIYDGTPMPAG</sequence>
<feature type="domain" description="Calcineurin-like phosphoesterase" evidence="3">
    <location>
        <begin position="81"/>
        <end position="296"/>
    </location>
</feature>
<comment type="caution">
    <text evidence="4">The sequence shown here is derived from an EMBL/GenBank/DDBJ whole genome shotgun (WGS) entry which is preliminary data.</text>
</comment>
<dbReference type="InterPro" id="IPR004843">
    <property type="entry name" value="Calcineurin-like_PHP"/>
</dbReference>
<organism evidence="4 5">
    <name type="scientific">Enhygromyxa salina</name>
    <dbReference type="NCBI Taxonomy" id="215803"/>
    <lineage>
        <taxon>Bacteria</taxon>
        <taxon>Pseudomonadati</taxon>
        <taxon>Myxococcota</taxon>
        <taxon>Polyangia</taxon>
        <taxon>Nannocystales</taxon>
        <taxon>Nannocystaceae</taxon>
        <taxon>Enhygromyxa</taxon>
    </lineage>
</organism>
<evidence type="ECO:0000313" key="4">
    <source>
        <dbReference type="EMBL" id="PRP91277.1"/>
    </source>
</evidence>
<feature type="chain" id="PRO_5015627979" evidence="2">
    <location>
        <begin position="19"/>
        <end position="363"/>
    </location>
</feature>
<dbReference type="Proteomes" id="UP000237968">
    <property type="component" value="Unassembled WGS sequence"/>
</dbReference>
<proteinExistence type="predicted"/>
<dbReference type="InterPro" id="IPR051918">
    <property type="entry name" value="STPP_CPPED1"/>
</dbReference>
<evidence type="ECO:0000256" key="1">
    <source>
        <dbReference type="SAM" id="MobiDB-lite"/>
    </source>
</evidence>
<evidence type="ECO:0000313" key="5">
    <source>
        <dbReference type="Proteomes" id="UP000237968"/>
    </source>
</evidence>
<feature type="region of interest" description="Disordered" evidence="1">
    <location>
        <begin position="30"/>
        <end position="78"/>
    </location>
</feature>
<feature type="signal peptide" evidence="2">
    <location>
        <begin position="1"/>
        <end position="18"/>
    </location>
</feature>
<keyword evidence="5" id="KW-1185">Reference proteome</keyword>
<dbReference type="PANTHER" id="PTHR43143:SF1">
    <property type="entry name" value="SERINE_THREONINE-PROTEIN PHOSPHATASE CPPED1"/>
    <property type="match status" value="1"/>
</dbReference>
<dbReference type="RefSeq" id="WP_106394904.1">
    <property type="nucleotide sequence ID" value="NZ_PVNK01000249.1"/>
</dbReference>
<name>A0A2S9XEK4_9BACT</name>
<dbReference type="PANTHER" id="PTHR43143">
    <property type="entry name" value="METALLOPHOSPHOESTERASE, CALCINEURIN SUPERFAMILY"/>
    <property type="match status" value="1"/>
</dbReference>
<dbReference type="EC" id="3.1.4.53" evidence="4"/>
<dbReference type="InterPro" id="IPR029052">
    <property type="entry name" value="Metallo-depent_PP-like"/>
</dbReference>
<dbReference type="GO" id="GO:0004115">
    <property type="term" value="F:3',5'-cyclic-AMP phosphodiesterase activity"/>
    <property type="evidence" value="ECO:0007669"/>
    <property type="project" value="UniProtKB-EC"/>
</dbReference>
<reference evidence="4 5" key="1">
    <citation type="submission" date="2018-03" db="EMBL/GenBank/DDBJ databases">
        <title>Draft Genome Sequences of the Obligatory Marine Myxobacteria Enhygromyxa salina SWB005.</title>
        <authorList>
            <person name="Poehlein A."/>
            <person name="Moghaddam J.A."/>
            <person name="Harms H."/>
            <person name="Alanjari M."/>
            <person name="Koenig G.M."/>
            <person name="Daniel R."/>
            <person name="Schaeberle T.F."/>
        </authorList>
    </citation>
    <scope>NUCLEOTIDE SEQUENCE [LARGE SCALE GENOMIC DNA]</scope>
    <source>
        <strain evidence="4 5">SWB005</strain>
    </source>
</reference>
<keyword evidence="2" id="KW-0732">Signal</keyword>
<dbReference type="Gene3D" id="3.60.21.10">
    <property type="match status" value="1"/>
</dbReference>
<dbReference type="SUPFAM" id="SSF56300">
    <property type="entry name" value="Metallo-dependent phosphatases"/>
    <property type="match status" value="1"/>
</dbReference>
<evidence type="ECO:0000259" key="3">
    <source>
        <dbReference type="Pfam" id="PF00149"/>
    </source>
</evidence>
<dbReference type="OrthoDB" id="5505563at2"/>
<evidence type="ECO:0000256" key="2">
    <source>
        <dbReference type="SAM" id="SignalP"/>
    </source>
</evidence>
<dbReference type="EMBL" id="PVNK01000249">
    <property type="protein sequence ID" value="PRP91277.1"/>
    <property type="molecule type" value="Genomic_DNA"/>
</dbReference>
<protein>
    <submittedName>
        <fullName evidence="4">3',5'-cyclic adenosine monophosphate phosphodiesterase CpdA</fullName>
        <ecNumber evidence="4">3.1.4.53</ecNumber>
    </submittedName>
</protein>
<gene>
    <name evidence="4" type="primary">cpdA_2</name>
    <name evidence="4" type="ORF">ENSA5_56900</name>
</gene>
<keyword evidence="4" id="KW-0378">Hydrolase</keyword>
<accession>A0A2S9XEK4</accession>
<dbReference type="AlphaFoldDB" id="A0A2S9XEK4"/>